<feature type="signal peptide" evidence="1">
    <location>
        <begin position="1"/>
        <end position="22"/>
    </location>
</feature>
<protein>
    <submittedName>
        <fullName evidence="2">Esterase</fullName>
    </submittedName>
</protein>
<gene>
    <name evidence="2" type="ORF">GRI97_01610</name>
</gene>
<evidence type="ECO:0000256" key="1">
    <source>
        <dbReference type="SAM" id="SignalP"/>
    </source>
</evidence>
<dbReference type="AlphaFoldDB" id="A0A6I4TP17"/>
<dbReference type="SUPFAM" id="SSF53474">
    <property type="entry name" value="alpha/beta-Hydrolases"/>
    <property type="match status" value="1"/>
</dbReference>
<dbReference type="PANTHER" id="PTHR48098:SF1">
    <property type="entry name" value="DIACYLGLYCEROL ACYLTRANSFERASE_MYCOLYLTRANSFERASE AG85A"/>
    <property type="match status" value="1"/>
</dbReference>
<dbReference type="Proteomes" id="UP000469430">
    <property type="component" value="Unassembled WGS sequence"/>
</dbReference>
<dbReference type="InterPro" id="IPR050583">
    <property type="entry name" value="Mycobacterial_A85_antigen"/>
</dbReference>
<dbReference type="Pfam" id="PF00756">
    <property type="entry name" value="Esterase"/>
    <property type="match status" value="1"/>
</dbReference>
<proteinExistence type="predicted"/>
<dbReference type="RefSeq" id="WP_161389394.1">
    <property type="nucleotide sequence ID" value="NZ_JBHSCP010000001.1"/>
</dbReference>
<organism evidence="2 3">
    <name type="scientific">Croceibacterium xixiisoli</name>
    <dbReference type="NCBI Taxonomy" id="1476466"/>
    <lineage>
        <taxon>Bacteria</taxon>
        <taxon>Pseudomonadati</taxon>
        <taxon>Pseudomonadota</taxon>
        <taxon>Alphaproteobacteria</taxon>
        <taxon>Sphingomonadales</taxon>
        <taxon>Erythrobacteraceae</taxon>
        <taxon>Croceibacterium</taxon>
    </lineage>
</organism>
<evidence type="ECO:0000313" key="3">
    <source>
        <dbReference type="Proteomes" id="UP000469430"/>
    </source>
</evidence>
<feature type="chain" id="PRO_5026273720" evidence="1">
    <location>
        <begin position="23"/>
        <end position="326"/>
    </location>
</feature>
<sequence length="326" mass="35076">MLRKLALACSALIGLAAMPAQARTDRITVHGVSLEGNLEGNSPDRQVLVFLPPSYDSASDRRFPVVYFLHGYFADADKYDAQVQFQQAVDEAAAAGNEMIVVVPDAFTKFKGAMYSTSVTTGDFEGFVARDLVGHIDGTYRTLAQPESRGLSGHSMGGYGTLKIAMKHPGVFSSIYAMAPCCLAPSPITAEQAQAASQLTDAQIATAGFGEAAAAASLAAWAPDPHNPPNFIAAGPDDALRTARLHANSPLVLLPQYVPVLKALTGIAIDVGDKDFLLKDDTWMHEELTRFGVAHDWEIFDGDHGSGVTPRFRSELLPFFQRHLKR</sequence>
<dbReference type="GO" id="GO:0016747">
    <property type="term" value="F:acyltransferase activity, transferring groups other than amino-acyl groups"/>
    <property type="evidence" value="ECO:0007669"/>
    <property type="project" value="TreeGrafter"/>
</dbReference>
<dbReference type="InterPro" id="IPR000801">
    <property type="entry name" value="Esterase-like"/>
</dbReference>
<dbReference type="EMBL" id="WTYJ01000001">
    <property type="protein sequence ID" value="MXO97684.1"/>
    <property type="molecule type" value="Genomic_DNA"/>
</dbReference>
<evidence type="ECO:0000313" key="2">
    <source>
        <dbReference type="EMBL" id="MXO97684.1"/>
    </source>
</evidence>
<name>A0A6I4TP17_9SPHN</name>
<dbReference type="Gene3D" id="3.40.50.1820">
    <property type="entry name" value="alpha/beta hydrolase"/>
    <property type="match status" value="1"/>
</dbReference>
<accession>A0A6I4TP17</accession>
<dbReference type="PANTHER" id="PTHR48098">
    <property type="entry name" value="ENTEROCHELIN ESTERASE-RELATED"/>
    <property type="match status" value="1"/>
</dbReference>
<keyword evidence="1" id="KW-0732">Signal</keyword>
<dbReference type="InterPro" id="IPR029058">
    <property type="entry name" value="AB_hydrolase_fold"/>
</dbReference>
<comment type="caution">
    <text evidence="2">The sequence shown here is derived from an EMBL/GenBank/DDBJ whole genome shotgun (WGS) entry which is preliminary data.</text>
</comment>
<keyword evidence="3" id="KW-1185">Reference proteome</keyword>
<reference evidence="2 3" key="1">
    <citation type="submission" date="2019-12" db="EMBL/GenBank/DDBJ databases">
        <title>Genomic-based taxomic classification of the family Erythrobacteraceae.</title>
        <authorList>
            <person name="Xu L."/>
        </authorList>
    </citation>
    <scope>NUCLEOTIDE SEQUENCE [LARGE SCALE GENOMIC DNA]</scope>
    <source>
        <strain evidence="2 3">S36</strain>
    </source>
</reference>
<dbReference type="OrthoDB" id="5523653at2"/>